<dbReference type="GeneID" id="28495672"/>
<evidence type="ECO:0000313" key="2">
    <source>
        <dbReference type="Proteomes" id="UP000076969"/>
    </source>
</evidence>
<evidence type="ECO:0000313" key="1">
    <source>
        <dbReference type="EMBL" id="ANF22724.1"/>
    </source>
</evidence>
<dbReference type="InterPro" id="IPR011989">
    <property type="entry name" value="ARM-like"/>
</dbReference>
<accession>A0A172WH01</accession>
<keyword evidence="2" id="KW-1185">Reference proteome</keyword>
<name>A0A172WH01_9EURY</name>
<sequence length="325" mass="35142">MGGVSTDKIMELILSWQMMDAVELSRGSEEALLALIDLAREEDRTIKMRALAALEEVLNGTDRKTKSLILKSGFDAIVEALHEGDERLNMRALRVLKRLVGETPLREKQLVDLVDALASLVSRGEGLAWLEAVELAAKISVPSPPDGVLSRMASLLNSPNLHGKALALRLLLNMGQPSSENWGLILRGTAELIRSGNPLLVEVALDALADILKLPSTIPMEGVLREILPVLKELTKTADNLVLRARAGEILGLLEGALYSYYRSRPEEARNVVKKFLNAGLIDEAMILALVVGDSSLLLGVDGEMQPPDVLGGTFDKLPGSPRGP</sequence>
<dbReference type="EMBL" id="CP015520">
    <property type="protein sequence ID" value="ANF22724.1"/>
    <property type="molecule type" value="Genomic_DNA"/>
</dbReference>
<dbReference type="Proteomes" id="UP000076969">
    <property type="component" value="Chromosome"/>
</dbReference>
<dbReference type="OrthoDB" id="101356at2157"/>
<dbReference type="RefSeq" id="WP_068665693.1">
    <property type="nucleotide sequence ID" value="NZ_CP015520.1"/>
</dbReference>
<dbReference type="InterPro" id="IPR016024">
    <property type="entry name" value="ARM-type_fold"/>
</dbReference>
<dbReference type="SUPFAM" id="SSF48371">
    <property type="entry name" value="ARM repeat"/>
    <property type="match status" value="1"/>
</dbReference>
<gene>
    <name evidence="1" type="ORF">A7C91_05720</name>
</gene>
<dbReference type="STRING" id="1712654.A7C91_05720"/>
<evidence type="ECO:0008006" key="3">
    <source>
        <dbReference type="Google" id="ProtNLM"/>
    </source>
</evidence>
<dbReference type="Gene3D" id="1.25.10.10">
    <property type="entry name" value="Leucine-rich Repeat Variant"/>
    <property type="match status" value="1"/>
</dbReference>
<proteinExistence type="predicted"/>
<organism evidence="1 2">
    <name type="scientific">Thermococcus piezophilus</name>
    <dbReference type="NCBI Taxonomy" id="1712654"/>
    <lineage>
        <taxon>Archaea</taxon>
        <taxon>Methanobacteriati</taxon>
        <taxon>Methanobacteriota</taxon>
        <taxon>Thermococci</taxon>
        <taxon>Thermococcales</taxon>
        <taxon>Thermococcaceae</taxon>
        <taxon>Thermococcus</taxon>
    </lineage>
</organism>
<protein>
    <recommendedName>
        <fullName evidence="3">HEAT repeat domain-containing protein</fullName>
    </recommendedName>
</protein>
<reference evidence="2" key="1">
    <citation type="journal article" date="2016" name="Syst. Appl. Microbiol.">
        <title>Thermococcus piezophilus sp. nov., a novel hyperthermophilic and piezophilic archaeon with a broad pressure range for growth, isolated from a deepest hydrothermal vent at the Mid-Cayman Rise.</title>
        <authorList>
            <person name="Dalmasso C."/>
            <person name="Oger P."/>
            <person name="Selva G."/>
            <person name="Courtine D."/>
            <person name="L'Haridon S."/>
            <person name="Garlaschelli A."/>
            <person name="Roussel E."/>
            <person name="Miyazaki J."/>
            <person name="Reveillaud J."/>
            <person name="Jebbar M."/>
            <person name="Takai K."/>
            <person name="Maignien L."/>
            <person name="Alain K."/>
        </authorList>
    </citation>
    <scope>NUCLEOTIDE SEQUENCE [LARGE SCALE GENOMIC DNA]</scope>
    <source>
        <strain evidence="2">CDGS</strain>
    </source>
</reference>
<dbReference type="AlphaFoldDB" id="A0A172WH01"/>
<dbReference type="KEGG" id="tpie:A7C91_05720"/>